<dbReference type="Pfam" id="PF23486">
    <property type="entry name" value="Ig_TMEM132_5th"/>
    <property type="match status" value="1"/>
</dbReference>
<evidence type="ECO:0000313" key="8">
    <source>
        <dbReference type="EMBL" id="KAH8042825.1"/>
    </source>
</evidence>
<sequence>MTGDEIGASVLVKFDIFFLVSPSCTSVYLDGSEVRGSQNATVLVKYGTYTGQAAFLVWMPELPLDLRLSDTKLSQIRAWRTPHRHKRCRNPLLQGTTDCRNDWLRNKRRILDKWDDGDGSSPGGSPGSCRLRFQQARVEVLTRFQSVDHNSGREAYLLGRRTQVAVTRLVTPFLRVADAHLASLKGTTVRGLRAGRTEVQVGAL</sequence>
<evidence type="ECO:0000313" key="9">
    <source>
        <dbReference type="Proteomes" id="UP000821866"/>
    </source>
</evidence>
<gene>
    <name evidence="8" type="ORF">HPB51_025877</name>
</gene>
<reference evidence="8" key="2">
    <citation type="submission" date="2021-09" db="EMBL/GenBank/DDBJ databases">
        <authorList>
            <person name="Jia N."/>
            <person name="Wang J."/>
            <person name="Shi W."/>
            <person name="Du L."/>
            <person name="Sun Y."/>
            <person name="Zhan W."/>
            <person name="Jiang J."/>
            <person name="Wang Q."/>
            <person name="Zhang B."/>
            <person name="Ji P."/>
            <person name="Sakyi L.B."/>
            <person name="Cui X."/>
            <person name="Yuan T."/>
            <person name="Jiang B."/>
            <person name="Yang W."/>
            <person name="Lam T.T.-Y."/>
            <person name="Chang Q."/>
            <person name="Ding S."/>
            <person name="Wang X."/>
            <person name="Zhu J."/>
            <person name="Ruan X."/>
            <person name="Zhao L."/>
            <person name="Wei J."/>
            <person name="Que T."/>
            <person name="Du C."/>
            <person name="Cheng J."/>
            <person name="Dai P."/>
            <person name="Han X."/>
            <person name="Huang E."/>
            <person name="Gao Y."/>
            <person name="Liu J."/>
            <person name="Shao H."/>
            <person name="Ye R."/>
            <person name="Li L."/>
            <person name="Wei W."/>
            <person name="Wang X."/>
            <person name="Wang C."/>
            <person name="Huo Q."/>
            <person name="Li W."/>
            <person name="Guo W."/>
            <person name="Chen H."/>
            <person name="Chen S."/>
            <person name="Zhou L."/>
            <person name="Zhou L."/>
            <person name="Ni X."/>
            <person name="Tian J."/>
            <person name="Zhou Y."/>
            <person name="Sheng Y."/>
            <person name="Liu T."/>
            <person name="Pan Y."/>
            <person name="Xia L."/>
            <person name="Li J."/>
            <person name="Zhao F."/>
            <person name="Cao W."/>
        </authorList>
    </citation>
    <scope>NUCLEOTIDE SEQUENCE</scope>
    <source>
        <strain evidence="8">Rmic-2018</strain>
        <tissue evidence="8">Larvae</tissue>
    </source>
</reference>
<name>A0A9J6F8W1_RHIMP</name>
<proteinExistence type="inferred from homology"/>
<dbReference type="GO" id="GO:0016020">
    <property type="term" value="C:membrane"/>
    <property type="evidence" value="ECO:0007669"/>
    <property type="project" value="UniProtKB-SubCell"/>
</dbReference>
<keyword evidence="5" id="KW-0472">Membrane</keyword>
<feature type="domain" description="Transmembrane protein family 132 fourth" evidence="6">
    <location>
        <begin position="18"/>
        <end position="62"/>
    </location>
</feature>
<dbReference type="InterPro" id="IPR055423">
    <property type="entry name" value="Ig_TMEM132_5th"/>
</dbReference>
<evidence type="ECO:0000256" key="4">
    <source>
        <dbReference type="ARBA" id="ARBA00022989"/>
    </source>
</evidence>
<evidence type="ECO:0000256" key="2">
    <source>
        <dbReference type="ARBA" id="ARBA00006166"/>
    </source>
</evidence>
<evidence type="ECO:0000259" key="6">
    <source>
        <dbReference type="Pfam" id="PF16070"/>
    </source>
</evidence>
<organism evidence="8 9">
    <name type="scientific">Rhipicephalus microplus</name>
    <name type="common">Cattle tick</name>
    <name type="synonym">Boophilus microplus</name>
    <dbReference type="NCBI Taxonomy" id="6941"/>
    <lineage>
        <taxon>Eukaryota</taxon>
        <taxon>Metazoa</taxon>
        <taxon>Ecdysozoa</taxon>
        <taxon>Arthropoda</taxon>
        <taxon>Chelicerata</taxon>
        <taxon>Arachnida</taxon>
        <taxon>Acari</taxon>
        <taxon>Parasitiformes</taxon>
        <taxon>Ixodida</taxon>
        <taxon>Ixodoidea</taxon>
        <taxon>Ixodidae</taxon>
        <taxon>Rhipicephalinae</taxon>
        <taxon>Rhipicephalus</taxon>
        <taxon>Boophilus</taxon>
    </lineage>
</organism>
<dbReference type="AlphaFoldDB" id="A0A9J6F8W1"/>
<dbReference type="InterPro" id="IPR031437">
    <property type="entry name" value="Ig_TMEM132_4th"/>
</dbReference>
<keyword evidence="3" id="KW-0812">Transmembrane</keyword>
<reference evidence="8" key="1">
    <citation type="journal article" date="2020" name="Cell">
        <title>Large-Scale Comparative Analyses of Tick Genomes Elucidate Their Genetic Diversity and Vector Capacities.</title>
        <authorList>
            <consortium name="Tick Genome and Microbiome Consortium (TIGMIC)"/>
            <person name="Jia N."/>
            <person name="Wang J."/>
            <person name="Shi W."/>
            <person name="Du L."/>
            <person name="Sun Y."/>
            <person name="Zhan W."/>
            <person name="Jiang J.F."/>
            <person name="Wang Q."/>
            <person name="Zhang B."/>
            <person name="Ji P."/>
            <person name="Bell-Sakyi L."/>
            <person name="Cui X.M."/>
            <person name="Yuan T.T."/>
            <person name="Jiang B.G."/>
            <person name="Yang W.F."/>
            <person name="Lam T.T."/>
            <person name="Chang Q.C."/>
            <person name="Ding S.J."/>
            <person name="Wang X.J."/>
            <person name="Zhu J.G."/>
            <person name="Ruan X.D."/>
            <person name="Zhao L."/>
            <person name="Wei J.T."/>
            <person name="Ye R.Z."/>
            <person name="Que T.C."/>
            <person name="Du C.H."/>
            <person name="Zhou Y.H."/>
            <person name="Cheng J.X."/>
            <person name="Dai P.F."/>
            <person name="Guo W.B."/>
            <person name="Han X.H."/>
            <person name="Huang E.J."/>
            <person name="Li L.F."/>
            <person name="Wei W."/>
            <person name="Gao Y.C."/>
            <person name="Liu J.Z."/>
            <person name="Shao H.Z."/>
            <person name="Wang X."/>
            <person name="Wang C.C."/>
            <person name="Yang T.C."/>
            <person name="Huo Q.B."/>
            <person name="Li W."/>
            <person name="Chen H.Y."/>
            <person name="Chen S.E."/>
            <person name="Zhou L.G."/>
            <person name="Ni X.B."/>
            <person name="Tian J.H."/>
            <person name="Sheng Y."/>
            <person name="Liu T."/>
            <person name="Pan Y.S."/>
            <person name="Xia L.Y."/>
            <person name="Li J."/>
            <person name="Zhao F."/>
            <person name="Cao W.C."/>
        </authorList>
    </citation>
    <scope>NUCLEOTIDE SEQUENCE</scope>
    <source>
        <strain evidence="8">Rmic-2018</strain>
    </source>
</reference>
<comment type="subcellular location">
    <subcellularLocation>
        <location evidence="1">Membrane</location>
        <topology evidence="1">Single-pass type I membrane protein</topology>
    </subcellularLocation>
</comment>
<evidence type="ECO:0000259" key="7">
    <source>
        <dbReference type="Pfam" id="PF23486"/>
    </source>
</evidence>
<dbReference type="PANTHER" id="PTHR13388">
    <property type="entry name" value="DETONATOR, ISOFORM E"/>
    <property type="match status" value="1"/>
</dbReference>
<dbReference type="VEuPathDB" id="VectorBase:LOC119173215"/>
<keyword evidence="9" id="KW-1185">Reference proteome</keyword>
<comment type="similarity">
    <text evidence="2">Belongs to the TMEM132 family.</text>
</comment>
<evidence type="ECO:0000256" key="5">
    <source>
        <dbReference type="ARBA" id="ARBA00023136"/>
    </source>
</evidence>
<protein>
    <submittedName>
        <fullName evidence="8">Uncharacterized protein</fullName>
    </submittedName>
</protein>
<evidence type="ECO:0000256" key="3">
    <source>
        <dbReference type="ARBA" id="ARBA00022692"/>
    </source>
</evidence>
<dbReference type="InterPro" id="IPR026307">
    <property type="entry name" value="TMEM132"/>
</dbReference>
<dbReference type="EMBL" id="JABSTU010000001">
    <property type="protein sequence ID" value="KAH8042825.1"/>
    <property type="molecule type" value="Genomic_DNA"/>
</dbReference>
<feature type="domain" description="Transmembrane protein TMEM132 fifth" evidence="7">
    <location>
        <begin position="66"/>
        <end position="201"/>
    </location>
</feature>
<keyword evidence="4" id="KW-1133">Transmembrane helix</keyword>
<dbReference type="PANTHER" id="PTHR13388:SF11">
    <property type="entry name" value="DETONATOR, ISOFORM E"/>
    <property type="match status" value="1"/>
</dbReference>
<accession>A0A9J6F8W1</accession>
<dbReference type="Proteomes" id="UP000821866">
    <property type="component" value="Chromosome 1"/>
</dbReference>
<comment type="caution">
    <text evidence="8">The sequence shown here is derived from an EMBL/GenBank/DDBJ whole genome shotgun (WGS) entry which is preliminary data.</text>
</comment>
<dbReference type="Pfam" id="PF16070">
    <property type="entry name" value="Ig_TMEM132_4th"/>
    <property type="match status" value="1"/>
</dbReference>
<evidence type="ECO:0000256" key="1">
    <source>
        <dbReference type="ARBA" id="ARBA00004479"/>
    </source>
</evidence>